<dbReference type="SUPFAM" id="SSF55447">
    <property type="entry name" value="CO dehydrogenase flavoprotein C-terminal domain-like"/>
    <property type="match status" value="1"/>
</dbReference>
<dbReference type="InterPro" id="IPR005107">
    <property type="entry name" value="CO_DH_flav_C"/>
</dbReference>
<evidence type="ECO:0000259" key="2">
    <source>
        <dbReference type="PROSITE" id="PS51387"/>
    </source>
</evidence>
<dbReference type="InterPro" id="IPR016166">
    <property type="entry name" value="FAD-bd_PCMH"/>
</dbReference>
<evidence type="ECO:0000313" key="4">
    <source>
        <dbReference type="Proteomes" id="UP001176429"/>
    </source>
</evidence>
<dbReference type="Gene3D" id="3.30.43.10">
    <property type="entry name" value="Uridine Diphospho-n-acetylenolpyruvylglucosamine Reductase, domain 2"/>
    <property type="match status" value="1"/>
</dbReference>
<dbReference type="PANTHER" id="PTHR42659:SF1">
    <property type="entry name" value="OXIDOREDUCTASE"/>
    <property type="match status" value="1"/>
</dbReference>
<dbReference type="Gene3D" id="3.30.465.10">
    <property type="match status" value="2"/>
</dbReference>
<feature type="domain" description="FAD-binding PCMH-type" evidence="2">
    <location>
        <begin position="1"/>
        <end position="223"/>
    </location>
</feature>
<dbReference type="RefSeq" id="WP_305009232.1">
    <property type="nucleotide sequence ID" value="NZ_JAUQSY010000026.1"/>
</dbReference>
<dbReference type="Pfam" id="PF00941">
    <property type="entry name" value="FAD_binding_5"/>
    <property type="match status" value="1"/>
</dbReference>
<keyword evidence="4" id="KW-1185">Reference proteome</keyword>
<dbReference type="InterPro" id="IPR016169">
    <property type="entry name" value="FAD-bd_PCMH_sub2"/>
</dbReference>
<dbReference type="PROSITE" id="PS51387">
    <property type="entry name" value="FAD_PCMH"/>
    <property type="match status" value="1"/>
</dbReference>
<keyword evidence="1" id="KW-0274">FAD</keyword>
<accession>A0ABT9BHP2</accession>
<dbReference type="InterPro" id="IPR002346">
    <property type="entry name" value="Mopterin_DH_FAD-bd"/>
</dbReference>
<sequence>MNSFTYARPDDITEALREKSIQVETTKFIAGGTNLLDLMKENVERPTRLIDLNRLPLSQIEELPDGSLRLGALATNADTAYHPEVQSRYPLLNQAILAGASPQLRNMATDGGNLLQRTRCYYFYDLATPCNKREPGTGCSAIGGYNRIHAILGASAECIATHPSDMCVALAALGATVQVSHPTGERSIPFEDFHRLPGNTPHLDNNLTPGELITSIDLPAKGFEKNFSYLKLRDRSSYAFALISVAAALELDGDRITDARLALGGVAHKPWRDQEAEALLIGQPATSDTFRRAAAKVVEGAQGQGSNDFKIELAKRAIVRALKQAAEMSEEVNVNVFQNSNP</sequence>
<evidence type="ECO:0000313" key="3">
    <source>
        <dbReference type="EMBL" id="MDO7877775.1"/>
    </source>
</evidence>
<dbReference type="Pfam" id="PF03450">
    <property type="entry name" value="CO_deh_flav_C"/>
    <property type="match status" value="1"/>
</dbReference>
<dbReference type="PANTHER" id="PTHR42659">
    <property type="entry name" value="XANTHINE DEHYDROGENASE SUBUNIT C-RELATED"/>
    <property type="match status" value="1"/>
</dbReference>
<dbReference type="SUPFAM" id="SSF56176">
    <property type="entry name" value="FAD-binding/transporter-associated domain-like"/>
    <property type="match status" value="1"/>
</dbReference>
<organism evidence="3 4">
    <name type="scientific">Hymenobacter aranciens</name>
    <dbReference type="NCBI Taxonomy" id="3063996"/>
    <lineage>
        <taxon>Bacteria</taxon>
        <taxon>Pseudomonadati</taxon>
        <taxon>Bacteroidota</taxon>
        <taxon>Cytophagia</taxon>
        <taxon>Cytophagales</taxon>
        <taxon>Hymenobacteraceae</taxon>
        <taxon>Hymenobacter</taxon>
    </lineage>
</organism>
<dbReference type="InterPro" id="IPR036683">
    <property type="entry name" value="CO_DH_flav_C_dom_sf"/>
</dbReference>
<dbReference type="InterPro" id="IPR016167">
    <property type="entry name" value="FAD-bd_PCMH_sub1"/>
</dbReference>
<dbReference type="InterPro" id="IPR051312">
    <property type="entry name" value="Diverse_Substr_Oxidored"/>
</dbReference>
<dbReference type="Gene3D" id="3.30.390.50">
    <property type="entry name" value="CO dehydrogenase flavoprotein, C-terminal domain"/>
    <property type="match status" value="1"/>
</dbReference>
<gene>
    <name evidence="3" type="ORF">Q5H93_23770</name>
</gene>
<comment type="caution">
    <text evidence="3">The sequence shown here is derived from an EMBL/GenBank/DDBJ whole genome shotgun (WGS) entry which is preliminary data.</text>
</comment>
<evidence type="ECO:0000256" key="1">
    <source>
        <dbReference type="ARBA" id="ARBA00022827"/>
    </source>
</evidence>
<name>A0ABT9BHP2_9BACT</name>
<dbReference type="Proteomes" id="UP001176429">
    <property type="component" value="Unassembled WGS sequence"/>
</dbReference>
<dbReference type="EMBL" id="JAUQSY010000026">
    <property type="protein sequence ID" value="MDO7877775.1"/>
    <property type="molecule type" value="Genomic_DNA"/>
</dbReference>
<keyword evidence="1" id="KW-0285">Flavoprotein</keyword>
<dbReference type="InterPro" id="IPR036318">
    <property type="entry name" value="FAD-bd_PCMH-like_sf"/>
</dbReference>
<protein>
    <submittedName>
        <fullName evidence="3">Xanthine dehydrogenase family protein subunit M</fullName>
    </submittedName>
</protein>
<proteinExistence type="predicted"/>
<dbReference type="SMART" id="SM01092">
    <property type="entry name" value="CO_deh_flav_C"/>
    <property type="match status" value="1"/>
</dbReference>
<reference evidence="3" key="1">
    <citation type="submission" date="2023-07" db="EMBL/GenBank/DDBJ databases">
        <authorList>
            <person name="Kim M.K."/>
        </authorList>
    </citation>
    <scope>NUCLEOTIDE SEQUENCE</scope>
    <source>
        <strain evidence="3">ASUV-10-1</strain>
    </source>
</reference>